<organism evidence="7 8">
    <name type="scientific">Labrys miyagiensis</name>
    <dbReference type="NCBI Taxonomy" id="346912"/>
    <lineage>
        <taxon>Bacteria</taxon>
        <taxon>Pseudomonadati</taxon>
        <taxon>Pseudomonadota</taxon>
        <taxon>Alphaproteobacteria</taxon>
        <taxon>Hyphomicrobiales</taxon>
        <taxon>Xanthobacteraceae</taxon>
        <taxon>Labrys</taxon>
    </lineage>
</organism>
<dbReference type="InterPro" id="IPR036640">
    <property type="entry name" value="ABC1_TM_sf"/>
</dbReference>
<proteinExistence type="predicted"/>
<keyword evidence="3 5" id="KW-1133">Transmembrane helix</keyword>
<comment type="subcellular location">
    <subcellularLocation>
        <location evidence="1">Cell membrane</location>
        <topology evidence="1">Multi-pass membrane protein</topology>
    </subcellularLocation>
</comment>
<reference evidence="8" key="1">
    <citation type="journal article" date="2019" name="Int. J. Syst. Evol. Microbiol.">
        <title>The Global Catalogue of Microorganisms (GCM) 10K type strain sequencing project: providing services to taxonomists for standard genome sequencing and annotation.</title>
        <authorList>
            <consortium name="The Broad Institute Genomics Platform"/>
            <consortium name="The Broad Institute Genome Sequencing Center for Infectious Disease"/>
            <person name="Wu L."/>
            <person name="Ma J."/>
        </authorList>
    </citation>
    <scope>NUCLEOTIDE SEQUENCE [LARGE SCALE GENOMIC DNA]</scope>
    <source>
        <strain evidence="8">NBRC 101365</strain>
    </source>
</reference>
<keyword evidence="4 5" id="KW-0472">Membrane</keyword>
<feature type="transmembrane region" description="Helical" evidence="5">
    <location>
        <begin position="156"/>
        <end position="180"/>
    </location>
</feature>
<dbReference type="PROSITE" id="PS50929">
    <property type="entry name" value="ABC_TM1F"/>
    <property type="match status" value="1"/>
</dbReference>
<evidence type="ECO:0000313" key="8">
    <source>
        <dbReference type="Proteomes" id="UP001156882"/>
    </source>
</evidence>
<keyword evidence="8" id="KW-1185">Reference proteome</keyword>
<accession>A0ABQ6CNC3</accession>
<dbReference type="InterPro" id="IPR011527">
    <property type="entry name" value="ABC1_TM_dom"/>
</dbReference>
<evidence type="ECO:0000256" key="5">
    <source>
        <dbReference type="SAM" id="Phobius"/>
    </source>
</evidence>
<evidence type="ECO:0000313" key="7">
    <source>
        <dbReference type="EMBL" id="GLS21872.1"/>
    </source>
</evidence>
<dbReference type="EMBL" id="BSPC01000054">
    <property type="protein sequence ID" value="GLS21872.1"/>
    <property type="molecule type" value="Genomic_DNA"/>
</dbReference>
<keyword evidence="2 5" id="KW-0812">Transmembrane</keyword>
<evidence type="ECO:0000256" key="1">
    <source>
        <dbReference type="ARBA" id="ARBA00004651"/>
    </source>
</evidence>
<evidence type="ECO:0000256" key="2">
    <source>
        <dbReference type="ARBA" id="ARBA00022692"/>
    </source>
</evidence>
<feature type="transmembrane region" description="Helical" evidence="5">
    <location>
        <begin position="63"/>
        <end position="85"/>
    </location>
</feature>
<protein>
    <recommendedName>
        <fullName evidence="6">ABC transmembrane type-1 domain-containing protein</fullName>
    </recommendedName>
</protein>
<dbReference type="Proteomes" id="UP001156882">
    <property type="component" value="Unassembled WGS sequence"/>
</dbReference>
<name>A0ABQ6CNC3_9HYPH</name>
<evidence type="ECO:0000259" key="6">
    <source>
        <dbReference type="PROSITE" id="PS50929"/>
    </source>
</evidence>
<feature type="transmembrane region" description="Helical" evidence="5">
    <location>
        <begin position="244"/>
        <end position="270"/>
    </location>
</feature>
<feature type="transmembrane region" description="Helical" evidence="5">
    <location>
        <begin position="32"/>
        <end position="51"/>
    </location>
</feature>
<sequence>MSPHEIPRTTPDSQMPPSLFGFVIRVSGKHQIWIGLLAVLLFIADTVPLEVQRRLVNSAVKGGDFKIVLMLAILFAVRALVQGLLKIGLNLYRNWAGESAVRWLRNEISLVAQQPDSALPSGKAGGVEIAMVVAEVDPIGGFVGSSFSDPILQSGVLISVFGYLIYLQPLMALVGILVFLPQCFLVPWMQGAINRRVGARIWVLRKISVMLVDTVRRDESTNHSQSRRVDQVFRLNMSIYKLKFALNFAMNWLSALGTAVILGIGGYLVVNGQTEIGTVVAFVSGLAKINDPWGDLVNWYRDYRVIQARYHLVASAMRTVGAEEGALETSRSASKPEG</sequence>
<gene>
    <name evidence="7" type="ORF">GCM10007874_48890</name>
</gene>
<dbReference type="SUPFAM" id="SSF90123">
    <property type="entry name" value="ABC transporter transmembrane region"/>
    <property type="match status" value="1"/>
</dbReference>
<evidence type="ECO:0000256" key="3">
    <source>
        <dbReference type="ARBA" id="ARBA00022989"/>
    </source>
</evidence>
<dbReference type="Gene3D" id="1.20.1560.10">
    <property type="entry name" value="ABC transporter type 1, transmembrane domain"/>
    <property type="match status" value="1"/>
</dbReference>
<evidence type="ECO:0000256" key="4">
    <source>
        <dbReference type="ARBA" id="ARBA00023136"/>
    </source>
</evidence>
<comment type="caution">
    <text evidence="7">The sequence shown here is derived from an EMBL/GenBank/DDBJ whole genome shotgun (WGS) entry which is preliminary data.</text>
</comment>
<feature type="domain" description="ABC transmembrane type-1" evidence="6">
    <location>
        <begin position="32"/>
        <end position="303"/>
    </location>
</feature>